<organism evidence="2 3">
    <name type="scientific">Paenibacillus ginsengarvi</name>
    <dbReference type="NCBI Taxonomy" id="400777"/>
    <lineage>
        <taxon>Bacteria</taxon>
        <taxon>Bacillati</taxon>
        <taxon>Bacillota</taxon>
        <taxon>Bacilli</taxon>
        <taxon>Bacillales</taxon>
        <taxon>Paenibacillaceae</taxon>
        <taxon>Paenibacillus</taxon>
    </lineage>
</organism>
<proteinExistence type="predicted"/>
<accession>A0A3B0CG20</accession>
<evidence type="ECO:0000313" key="2">
    <source>
        <dbReference type="EMBL" id="RKN83724.1"/>
    </source>
</evidence>
<reference evidence="2 3" key="1">
    <citation type="journal article" date="2007" name="Int. J. Syst. Evol. Microbiol.">
        <title>Paenibacillus ginsengarvi sp. nov., isolated from soil from ginseng cultivation.</title>
        <authorList>
            <person name="Yoon M.H."/>
            <person name="Ten L.N."/>
            <person name="Im W.T."/>
        </authorList>
    </citation>
    <scope>NUCLEOTIDE SEQUENCE [LARGE SCALE GENOMIC DNA]</scope>
    <source>
        <strain evidence="2 3">KCTC 13059</strain>
    </source>
</reference>
<sequence length="180" mass="21188">MNDSIQNSASNIRDTINFQLQISWQLLELHFTGLKDDEYHWRPALKGLHVFDESGVWRADWPESEEYDIGPANIAWLTWHITFWWSMVLDHSFGDGTLTRENVSCPGNIEETRKTIIHLRDKWEAAVAELSDDEFLSSERTKWPFIDRPFHELAAWLNIELMKNAAEIGYCRFLYASQRK</sequence>
<keyword evidence="3" id="KW-1185">Reference proteome</keyword>
<dbReference type="Proteomes" id="UP000282311">
    <property type="component" value="Unassembled WGS sequence"/>
</dbReference>
<dbReference type="RefSeq" id="WP_120748268.1">
    <property type="nucleotide sequence ID" value="NZ_RBAH01000011.1"/>
</dbReference>
<dbReference type="OrthoDB" id="5022306at2"/>
<protein>
    <submittedName>
        <fullName evidence="2">DinB family protein</fullName>
    </submittedName>
</protein>
<dbReference type="InterPro" id="IPR024775">
    <property type="entry name" value="DinB-like"/>
</dbReference>
<evidence type="ECO:0000259" key="1">
    <source>
        <dbReference type="Pfam" id="PF12867"/>
    </source>
</evidence>
<gene>
    <name evidence="2" type="ORF">D7M11_16115</name>
</gene>
<evidence type="ECO:0000313" key="3">
    <source>
        <dbReference type="Proteomes" id="UP000282311"/>
    </source>
</evidence>
<dbReference type="AlphaFoldDB" id="A0A3B0CG20"/>
<feature type="domain" description="DinB-like" evidence="1">
    <location>
        <begin position="19"/>
        <end position="168"/>
    </location>
</feature>
<comment type="caution">
    <text evidence="2">The sequence shown here is derived from an EMBL/GenBank/DDBJ whole genome shotgun (WGS) entry which is preliminary data.</text>
</comment>
<dbReference type="EMBL" id="RBAH01000011">
    <property type="protein sequence ID" value="RKN83724.1"/>
    <property type="molecule type" value="Genomic_DNA"/>
</dbReference>
<name>A0A3B0CG20_9BACL</name>
<dbReference type="Pfam" id="PF12867">
    <property type="entry name" value="DinB_2"/>
    <property type="match status" value="1"/>
</dbReference>